<dbReference type="InterPro" id="IPR000182">
    <property type="entry name" value="GNAT_dom"/>
</dbReference>
<dbReference type="GO" id="GO:0016747">
    <property type="term" value="F:acyltransferase activity, transferring groups other than amino-acyl groups"/>
    <property type="evidence" value="ECO:0007669"/>
    <property type="project" value="InterPro"/>
</dbReference>
<comment type="caution">
    <text evidence="7">The sequence shown here is derived from an EMBL/GenBank/DDBJ whole genome shotgun (WGS) entry which is preliminary data.</text>
</comment>
<proteinExistence type="predicted"/>
<keyword evidence="4 7" id="KW-0012">Acyltransferase</keyword>
<comment type="catalytic activity">
    <reaction evidence="5">
        <text>glycyl-tRNA(Gly) + acetyl-CoA = N-acetylglycyl-tRNA(Gly) + CoA + H(+)</text>
        <dbReference type="Rhea" id="RHEA:81867"/>
        <dbReference type="Rhea" id="RHEA-COMP:9683"/>
        <dbReference type="Rhea" id="RHEA-COMP:19766"/>
        <dbReference type="ChEBI" id="CHEBI:15378"/>
        <dbReference type="ChEBI" id="CHEBI:57287"/>
        <dbReference type="ChEBI" id="CHEBI:57288"/>
        <dbReference type="ChEBI" id="CHEBI:78522"/>
        <dbReference type="ChEBI" id="CHEBI:232036"/>
    </reaction>
</comment>
<keyword evidence="2" id="KW-1277">Toxin-antitoxin system</keyword>
<gene>
    <name evidence="7" type="ORF">IAA22_03605</name>
</gene>
<evidence type="ECO:0000256" key="4">
    <source>
        <dbReference type="ARBA" id="ARBA00023315"/>
    </source>
</evidence>
<protein>
    <submittedName>
        <fullName evidence="7">GNAT family N-acetyltransferase</fullName>
        <ecNumber evidence="7">2.3.1.-</ecNumber>
    </submittedName>
</protein>
<evidence type="ECO:0000313" key="7">
    <source>
        <dbReference type="EMBL" id="HIZ18185.1"/>
    </source>
</evidence>
<keyword evidence="1" id="KW-0678">Repressor</keyword>
<dbReference type="PANTHER" id="PTHR36449">
    <property type="entry name" value="ACETYLTRANSFERASE-RELATED"/>
    <property type="match status" value="1"/>
</dbReference>
<dbReference type="Gene3D" id="3.40.630.30">
    <property type="match status" value="1"/>
</dbReference>
<dbReference type="SUPFAM" id="SSF55729">
    <property type="entry name" value="Acyl-CoA N-acyltransferases (Nat)"/>
    <property type="match status" value="1"/>
</dbReference>
<evidence type="ECO:0000313" key="8">
    <source>
        <dbReference type="Proteomes" id="UP000824029"/>
    </source>
</evidence>
<dbReference type="Pfam" id="PF00583">
    <property type="entry name" value="Acetyltransf_1"/>
    <property type="match status" value="1"/>
</dbReference>
<dbReference type="EC" id="2.3.1.-" evidence="7"/>
<dbReference type="InterPro" id="IPR016181">
    <property type="entry name" value="Acyl_CoA_acyltransferase"/>
</dbReference>
<evidence type="ECO:0000256" key="3">
    <source>
        <dbReference type="ARBA" id="ARBA00022679"/>
    </source>
</evidence>
<name>A0A9D2DJL5_9ACTN</name>
<organism evidence="7 8">
    <name type="scientific">Candidatus Olsenella stercoravium</name>
    <dbReference type="NCBI Taxonomy" id="2838713"/>
    <lineage>
        <taxon>Bacteria</taxon>
        <taxon>Bacillati</taxon>
        <taxon>Actinomycetota</taxon>
        <taxon>Coriobacteriia</taxon>
        <taxon>Coriobacteriales</taxon>
        <taxon>Atopobiaceae</taxon>
        <taxon>Olsenella</taxon>
    </lineage>
</organism>
<reference evidence="7" key="1">
    <citation type="journal article" date="2021" name="PeerJ">
        <title>Extensive microbial diversity within the chicken gut microbiome revealed by metagenomics and culture.</title>
        <authorList>
            <person name="Gilroy R."/>
            <person name="Ravi A."/>
            <person name="Getino M."/>
            <person name="Pursley I."/>
            <person name="Horton D.L."/>
            <person name="Alikhan N.F."/>
            <person name="Baker D."/>
            <person name="Gharbi K."/>
            <person name="Hall N."/>
            <person name="Watson M."/>
            <person name="Adriaenssens E.M."/>
            <person name="Foster-Nyarko E."/>
            <person name="Jarju S."/>
            <person name="Secka A."/>
            <person name="Antonio M."/>
            <person name="Oren A."/>
            <person name="Chaudhuri R.R."/>
            <person name="La Ragione R."/>
            <person name="Hildebrand F."/>
            <person name="Pallen M.J."/>
        </authorList>
    </citation>
    <scope>NUCLEOTIDE SEQUENCE</scope>
    <source>
        <strain evidence="7">ChiHecolR3B27-1887</strain>
    </source>
</reference>
<evidence type="ECO:0000256" key="1">
    <source>
        <dbReference type="ARBA" id="ARBA00022491"/>
    </source>
</evidence>
<dbReference type="Proteomes" id="UP000824029">
    <property type="component" value="Unassembled WGS sequence"/>
</dbReference>
<evidence type="ECO:0000256" key="5">
    <source>
        <dbReference type="ARBA" id="ARBA00049880"/>
    </source>
</evidence>
<evidence type="ECO:0000259" key="6">
    <source>
        <dbReference type="PROSITE" id="PS51186"/>
    </source>
</evidence>
<sequence length="161" mass="17480">MGGLAFLRIRPLLDDDDVSEFSSGNDDNDAWLKGRAHRAMRDGTARVYVLPLSTGEICGYYALSTHAVARVGTLAGSLRRNAPDPIPCTLLGQLAVDECYQGESAGARLLQDAIRRAAAASRIVASRALVVDPADEHAEGFYAHFGFQRLASDSRRMFVRL</sequence>
<keyword evidence="3 7" id="KW-0808">Transferase</keyword>
<accession>A0A9D2DJL5</accession>
<dbReference type="PANTHER" id="PTHR36449:SF1">
    <property type="entry name" value="ACETYLTRANSFERASE"/>
    <property type="match status" value="1"/>
</dbReference>
<dbReference type="AlphaFoldDB" id="A0A9D2DJL5"/>
<evidence type="ECO:0000256" key="2">
    <source>
        <dbReference type="ARBA" id="ARBA00022649"/>
    </source>
</evidence>
<dbReference type="EMBL" id="DXBZ01000063">
    <property type="protein sequence ID" value="HIZ18185.1"/>
    <property type="molecule type" value="Genomic_DNA"/>
</dbReference>
<dbReference type="PROSITE" id="PS51186">
    <property type="entry name" value="GNAT"/>
    <property type="match status" value="1"/>
</dbReference>
<feature type="domain" description="N-acetyltransferase" evidence="6">
    <location>
        <begin position="7"/>
        <end position="161"/>
    </location>
</feature>
<reference evidence="7" key="2">
    <citation type="submission" date="2021-04" db="EMBL/GenBank/DDBJ databases">
        <authorList>
            <person name="Gilroy R."/>
        </authorList>
    </citation>
    <scope>NUCLEOTIDE SEQUENCE</scope>
    <source>
        <strain evidence="7">ChiHecolR3B27-1887</strain>
    </source>
</reference>